<keyword evidence="1" id="KW-0472">Membrane</keyword>
<sequence>MITKPLFGPWDYVILAIVLLISASIGVYYRFTGGKQKTMQV</sequence>
<proteinExistence type="predicted"/>
<gene>
    <name evidence="2" type="ORF">CALMAC_LOCUS11153</name>
</gene>
<organism evidence="2 3">
    <name type="scientific">Callosobruchus maculatus</name>
    <name type="common">Southern cowpea weevil</name>
    <name type="synonym">Pulse bruchid</name>
    <dbReference type="NCBI Taxonomy" id="64391"/>
    <lineage>
        <taxon>Eukaryota</taxon>
        <taxon>Metazoa</taxon>
        <taxon>Ecdysozoa</taxon>
        <taxon>Arthropoda</taxon>
        <taxon>Hexapoda</taxon>
        <taxon>Insecta</taxon>
        <taxon>Pterygota</taxon>
        <taxon>Neoptera</taxon>
        <taxon>Endopterygota</taxon>
        <taxon>Coleoptera</taxon>
        <taxon>Polyphaga</taxon>
        <taxon>Cucujiformia</taxon>
        <taxon>Chrysomeloidea</taxon>
        <taxon>Chrysomelidae</taxon>
        <taxon>Bruchinae</taxon>
        <taxon>Bruchini</taxon>
        <taxon>Callosobruchus</taxon>
    </lineage>
</organism>
<dbReference type="OrthoDB" id="6732279at2759"/>
<accession>A0A653CR15</accession>
<evidence type="ECO:0000313" key="2">
    <source>
        <dbReference type="EMBL" id="VEN50358.1"/>
    </source>
</evidence>
<dbReference type="AlphaFoldDB" id="A0A653CR15"/>
<evidence type="ECO:0000313" key="3">
    <source>
        <dbReference type="Proteomes" id="UP000410492"/>
    </source>
</evidence>
<reference evidence="2 3" key="1">
    <citation type="submission" date="2019-01" db="EMBL/GenBank/DDBJ databases">
        <authorList>
            <person name="Sayadi A."/>
        </authorList>
    </citation>
    <scope>NUCLEOTIDE SEQUENCE [LARGE SCALE GENOMIC DNA]</scope>
</reference>
<dbReference type="Proteomes" id="UP000410492">
    <property type="component" value="Unassembled WGS sequence"/>
</dbReference>
<dbReference type="EMBL" id="CAACVG010008574">
    <property type="protein sequence ID" value="VEN50358.1"/>
    <property type="molecule type" value="Genomic_DNA"/>
</dbReference>
<evidence type="ECO:0000256" key="1">
    <source>
        <dbReference type="SAM" id="Phobius"/>
    </source>
</evidence>
<name>A0A653CR15_CALMS</name>
<keyword evidence="3" id="KW-1185">Reference proteome</keyword>
<protein>
    <submittedName>
        <fullName evidence="2">Uncharacterized protein</fullName>
    </submittedName>
</protein>
<feature type="non-terminal residue" evidence="2">
    <location>
        <position position="41"/>
    </location>
</feature>
<keyword evidence="1" id="KW-0812">Transmembrane</keyword>
<keyword evidence="1" id="KW-1133">Transmembrane helix</keyword>
<feature type="transmembrane region" description="Helical" evidence="1">
    <location>
        <begin position="12"/>
        <end position="31"/>
    </location>
</feature>